<dbReference type="AlphaFoldDB" id="A0A6H5HII9"/>
<protein>
    <submittedName>
        <fullName evidence="1">Uncharacterized protein</fullName>
    </submittedName>
</protein>
<keyword evidence="2" id="KW-1185">Reference proteome</keyword>
<dbReference type="Proteomes" id="UP000479000">
    <property type="component" value="Unassembled WGS sequence"/>
</dbReference>
<dbReference type="EMBL" id="CADCXU010032080">
    <property type="protein sequence ID" value="CAB0017927.1"/>
    <property type="molecule type" value="Genomic_DNA"/>
</dbReference>
<evidence type="ECO:0000313" key="2">
    <source>
        <dbReference type="Proteomes" id="UP000479000"/>
    </source>
</evidence>
<reference evidence="1 2" key="1">
    <citation type="submission" date="2020-02" db="EMBL/GenBank/DDBJ databases">
        <authorList>
            <person name="Ferguson B K."/>
        </authorList>
    </citation>
    <scope>NUCLEOTIDE SEQUENCE [LARGE SCALE GENOMIC DNA]</scope>
</reference>
<sequence length="103" mass="12132">LVPTGSISSIPSVRALSALFLSDKQFIFFIEQSRLNEVHLQRGNRDEDLNFIVGHALVELEGTRDVQNWRWSKLVGRKTKNFIGFHWTKLEKYLHEDMYVHFE</sequence>
<feature type="non-terminal residue" evidence="1">
    <location>
        <position position="103"/>
    </location>
</feature>
<name>A0A6H5HII9_9HEMI</name>
<gene>
    <name evidence="1" type="ORF">NTEN_LOCUS21844</name>
</gene>
<organism evidence="1 2">
    <name type="scientific">Nesidiocoris tenuis</name>
    <dbReference type="NCBI Taxonomy" id="355587"/>
    <lineage>
        <taxon>Eukaryota</taxon>
        <taxon>Metazoa</taxon>
        <taxon>Ecdysozoa</taxon>
        <taxon>Arthropoda</taxon>
        <taxon>Hexapoda</taxon>
        <taxon>Insecta</taxon>
        <taxon>Pterygota</taxon>
        <taxon>Neoptera</taxon>
        <taxon>Paraneoptera</taxon>
        <taxon>Hemiptera</taxon>
        <taxon>Heteroptera</taxon>
        <taxon>Panheteroptera</taxon>
        <taxon>Cimicomorpha</taxon>
        <taxon>Miridae</taxon>
        <taxon>Dicyphina</taxon>
        <taxon>Nesidiocoris</taxon>
    </lineage>
</organism>
<evidence type="ECO:0000313" key="1">
    <source>
        <dbReference type="EMBL" id="CAB0017927.1"/>
    </source>
</evidence>
<feature type="non-terminal residue" evidence="1">
    <location>
        <position position="1"/>
    </location>
</feature>
<accession>A0A6H5HII9</accession>
<proteinExistence type="predicted"/>